<feature type="region of interest" description="Disordered" evidence="1">
    <location>
        <begin position="1"/>
        <end position="34"/>
    </location>
</feature>
<proteinExistence type="predicted"/>
<reference evidence="2" key="1">
    <citation type="journal article" date="2021" name="Proc. Natl. Acad. Sci. U.S.A.">
        <title>A Catalog of Tens of Thousands of Viruses from Human Metagenomes Reveals Hidden Associations with Chronic Diseases.</title>
        <authorList>
            <person name="Tisza M.J."/>
            <person name="Buck C.B."/>
        </authorList>
    </citation>
    <scope>NUCLEOTIDE SEQUENCE</scope>
    <source>
        <strain evidence="2">CtYh54</strain>
    </source>
</reference>
<evidence type="ECO:0000313" key="2">
    <source>
        <dbReference type="EMBL" id="DAD80581.1"/>
    </source>
</evidence>
<dbReference type="EMBL" id="BK014884">
    <property type="protein sequence ID" value="DAD80581.1"/>
    <property type="molecule type" value="Genomic_DNA"/>
</dbReference>
<feature type="compositionally biased region" description="Polar residues" evidence="1">
    <location>
        <begin position="1"/>
        <end position="25"/>
    </location>
</feature>
<accession>A0A8S5ME27</accession>
<evidence type="ECO:0000256" key="1">
    <source>
        <dbReference type="SAM" id="MobiDB-lite"/>
    </source>
</evidence>
<sequence length="208" mass="24905">MLMNNGQNTRSYSPVPTEMSGQRTSPQEEPKEKLRELVSKQIAHEIISALTLTDLASSYCKMGLEGHKHKLYHKASKEFKENFDWRKYYYDLFEEAPKVEIEYESKELPKSIDDIYNRIYDLHMKDKENIHAMLKLVSENHMYEDMKLLLDAYQKCEQHEAELGAKMRRAQLFGYDVAYILCEDDKLHHEHKEYLKRKHKENEEHYLK</sequence>
<dbReference type="GO" id="GO:0003677">
    <property type="term" value="F:DNA binding"/>
    <property type="evidence" value="ECO:0007669"/>
    <property type="project" value="UniProtKB-KW"/>
</dbReference>
<protein>
    <submittedName>
        <fullName evidence="2">DNA-binding stress response protein</fullName>
    </submittedName>
</protein>
<organism evidence="2">
    <name type="scientific">Siphoviridae sp. ctYh54</name>
    <dbReference type="NCBI Taxonomy" id="2826379"/>
    <lineage>
        <taxon>Viruses</taxon>
        <taxon>Duplodnaviria</taxon>
        <taxon>Heunggongvirae</taxon>
        <taxon>Uroviricota</taxon>
        <taxon>Caudoviricetes</taxon>
    </lineage>
</organism>
<keyword evidence="2" id="KW-0238">DNA-binding</keyword>
<name>A0A8S5ME27_9CAUD</name>